<evidence type="ECO:0000313" key="2">
    <source>
        <dbReference type="EMBL" id="MDM1550980.1"/>
    </source>
</evidence>
<comment type="caution">
    <text evidence="2">The sequence shown here is derived from an EMBL/GenBank/DDBJ whole genome shotgun (WGS) entry which is preliminary data.</text>
</comment>
<feature type="chain" id="PRO_5043947515" description="WG repeat-containing protein" evidence="1">
    <location>
        <begin position="28"/>
        <end position="177"/>
    </location>
</feature>
<gene>
    <name evidence="2" type="ORF">HX095_07115</name>
</gene>
<evidence type="ECO:0008006" key="4">
    <source>
        <dbReference type="Google" id="ProtNLM"/>
    </source>
</evidence>
<sequence>MHVTNIMMNKIIFTSLLSTLLFTNVNAQMIIAEEGNYPTSVITESTLLQFEDNNSKGIILPANDSAPQNPSNGTFVFDMSDIKVKMYENGQWVNLTDRGNYPYGYNDYDIGEGVIIGAETSTADGVLVLESPDKALVLPRVNNLSTDVVNPYPGMMCYDLASKTVAIFDGVQWSYWN</sequence>
<evidence type="ECO:0000313" key="3">
    <source>
        <dbReference type="Proteomes" id="UP001173578"/>
    </source>
</evidence>
<keyword evidence="1" id="KW-0732">Signal</keyword>
<proteinExistence type="predicted"/>
<reference evidence="2" key="1">
    <citation type="submission" date="2020-06" db="EMBL/GenBank/DDBJ databases">
        <authorList>
            <person name="Dong N."/>
        </authorList>
    </citation>
    <scope>NUCLEOTIDE SEQUENCE</scope>
    <source>
        <strain evidence="2">210</strain>
    </source>
</reference>
<dbReference type="AlphaFoldDB" id="A0AAW7DK11"/>
<dbReference type="EMBL" id="JACALR010000003">
    <property type="protein sequence ID" value="MDM1550980.1"/>
    <property type="molecule type" value="Genomic_DNA"/>
</dbReference>
<protein>
    <recommendedName>
        <fullName evidence="4">WG repeat-containing protein</fullName>
    </recommendedName>
</protein>
<feature type="signal peptide" evidence="1">
    <location>
        <begin position="1"/>
        <end position="27"/>
    </location>
</feature>
<dbReference type="Proteomes" id="UP001173578">
    <property type="component" value="Unassembled WGS sequence"/>
</dbReference>
<accession>A0AAW7DK11</accession>
<name>A0AAW7DK11_9FLAO</name>
<organism evidence="2 3">
    <name type="scientific">Empedobacter falsenii</name>
    <dbReference type="NCBI Taxonomy" id="343874"/>
    <lineage>
        <taxon>Bacteria</taxon>
        <taxon>Pseudomonadati</taxon>
        <taxon>Bacteroidota</taxon>
        <taxon>Flavobacteriia</taxon>
        <taxon>Flavobacteriales</taxon>
        <taxon>Weeksellaceae</taxon>
        <taxon>Empedobacter</taxon>
    </lineage>
</organism>
<evidence type="ECO:0000256" key="1">
    <source>
        <dbReference type="SAM" id="SignalP"/>
    </source>
</evidence>
<reference evidence="2" key="2">
    <citation type="journal article" date="2022" name="Sci. Total Environ.">
        <title>Prevalence, transmission, and molecular epidemiology of tet(X)-positive bacteria among humans, animals, and environmental niches in China: An epidemiological, and genomic-based study.</title>
        <authorList>
            <person name="Dong N."/>
            <person name="Zeng Y."/>
            <person name="Cai C."/>
            <person name="Sun C."/>
            <person name="Lu J."/>
            <person name="Liu C."/>
            <person name="Zhou H."/>
            <person name="Sun Q."/>
            <person name="Shu L."/>
            <person name="Wang H."/>
            <person name="Wang Y."/>
            <person name="Wang S."/>
            <person name="Wu C."/>
            <person name="Chan E.W."/>
            <person name="Chen G."/>
            <person name="Shen Z."/>
            <person name="Chen S."/>
            <person name="Zhang R."/>
        </authorList>
    </citation>
    <scope>NUCLEOTIDE SEQUENCE</scope>
    <source>
        <strain evidence="2">210</strain>
    </source>
</reference>